<sequence length="58" mass="6496">MNISECVDALIALQKKSISYLVDTMSYKTEIADILQELLDTGGVADEYLDNQQKDLTK</sequence>
<evidence type="ECO:0000313" key="1">
    <source>
        <dbReference type="EMBL" id="KKL07276.1"/>
    </source>
</evidence>
<comment type="caution">
    <text evidence="1">The sequence shown here is derived from an EMBL/GenBank/DDBJ whole genome shotgun (WGS) entry which is preliminary data.</text>
</comment>
<name>A0A0F9CNQ4_9ZZZZ</name>
<dbReference type="AlphaFoldDB" id="A0A0F9CNQ4"/>
<dbReference type="EMBL" id="LAZR01043356">
    <property type="protein sequence ID" value="KKL07276.1"/>
    <property type="molecule type" value="Genomic_DNA"/>
</dbReference>
<organism evidence="1">
    <name type="scientific">marine sediment metagenome</name>
    <dbReference type="NCBI Taxonomy" id="412755"/>
    <lineage>
        <taxon>unclassified sequences</taxon>
        <taxon>metagenomes</taxon>
        <taxon>ecological metagenomes</taxon>
    </lineage>
</organism>
<accession>A0A0F9CNQ4</accession>
<feature type="non-terminal residue" evidence="1">
    <location>
        <position position="58"/>
    </location>
</feature>
<proteinExistence type="predicted"/>
<gene>
    <name evidence="1" type="ORF">LCGC14_2587660</name>
</gene>
<protein>
    <submittedName>
        <fullName evidence="1">Uncharacterized protein</fullName>
    </submittedName>
</protein>
<reference evidence="1" key="1">
    <citation type="journal article" date="2015" name="Nature">
        <title>Complex archaea that bridge the gap between prokaryotes and eukaryotes.</title>
        <authorList>
            <person name="Spang A."/>
            <person name="Saw J.H."/>
            <person name="Jorgensen S.L."/>
            <person name="Zaremba-Niedzwiedzka K."/>
            <person name="Martijn J."/>
            <person name="Lind A.E."/>
            <person name="van Eijk R."/>
            <person name="Schleper C."/>
            <person name="Guy L."/>
            <person name="Ettema T.J."/>
        </authorList>
    </citation>
    <scope>NUCLEOTIDE SEQUENCE</scope>
</reference>